<dbReference type="Pfam" id="PF00059">
    <property type="entry name" value="Lectin_C"/>
    <property type="match status" value="1"/>
</dbReference>
<protein>
    <recommendedName>
        <fullName evidence="1">C-type lectin domain-containing protein</fullName>
    </recommendedName>
</protein>
<dbReference type="InterPro" id="IPR001304">
    <property type="entry name" value="C-type_lectin-like"/>
</dbReference>
<evidence type="ECO:0000313" key="3">
    <source>
        <dbReference type="Proteomes" id="UP000271974"/>
    </source>
</evidence>
<dbReference type="PROSITE" id="PS50041">
    <property type="entry name" value="C_TYPE_LECTIN_2"/>
    <property type="match status" value="1"/>
</dbReference>
<name>A0A3S1BQL8_ELYCH</name>
<feature type="non-terminal residue" evidence="2">
    <location>
        <position position="107"/>
    </location>
</feature>
<dbReference type="InterPro" id="IPR016187">
    <property type="entry name" value="CTDL_fold"/>
</dbReference>
<dbReference type="SUPFAM" id="SSF56436">
    <property type="entry name" value="C-type lectin-like"/>
    <property type="match status" value="1"/>
</dbReference>
<evidence type="ECO:0000313" key="2">
    <source>
        <dbReference type="EMBL" id="RUS86347.1"/>
    </source>
</evidence>
<evidence type="ECO:0000259" key="1">
    <source>
        <dbReference type="PROSITE" id="PS50041"/>
    </source>
</evidence>
<reference evidence="2 3" key="1">
    <citation type="submission" date="2019-01" db="EMBL/GenBank/DDBJ databases">
        <title>A draft genome assembly of the solar-powered sea slug Elysia chlorotica.</title>
        <authorList>
            <person name="Cai H."/>
            <person name="Li Q."/>
            <person name="Fang X."/>
            <person name="Li J."/>
            <person name="Curtis N.E."/>
            <person name="Altenburger A."/>
            <person name="Shibata T."/>
            <person name="Feng M."/>
            <person name="Maeda T."/>
            <person name="Schwartz J.A."/>
            <person name="Shigenobu S."/>
            <person name="Lundholm N."/>
            <person name="Nishiyama T."/>
            <person name="Yang H."/>
            <person name="Hasebe M."/>
            <person name="Li S."/>
            <person name="Pierce S.K."/>
            <person name="Wang J."/>
        </authorList>
    </citation>
    <scope>NUCLEOTIDE SEQUENCE [LARGE SCALE GENOMIC DNA]</scope>
    <source>
        <strain evidence="2">EC2010</strain>
        <tissue evidence="2">Whole organism of an adult</tissue>
    </source>
</reference>
<accession>A0A3S1BQL8</accession>
<dbReference type="OrthoDB" id="6271941at2759"/>
<dbReference type="CDD" id="cd00037">
    <property type="entry name" value="CLECT"/>
    <property type="match status" value="1"/>
</dbReference>
<dbReference type="InterPro" id="IPR016186">
    <property type="entry name" value="C-type_lectin-like/link_sf"/>
</dbReference>
<sequence length="107" mass="12319">AICEAETNVHLAEPRTEDQWNIVQELTRSRYGGNGTTAWLGATDLALEDDWRWLSNNDVVEVTDGPWWHFVAGPDNSWGNQHCMFIDHILKLDDEYCDVNHSFVCQK</sequence>
<dbReference type="Proteomes" id="UP000271974">
    <property type="component" value="Unassembled WGS sequence"/>
</dbReference>
<dbReference type="AlphaFoldDB" id="A0A3S1BQL8"/>
<keyword evidence="3" id="KW-1185">Reference proteome</keyword>
<proteinExistence type="predicted"/>
<feature type="non-terminal residue" evidence="2">
    <location>
        <position position="1"/>
    </location>
</feature>
<dbReference type="Gene3D" id="3.10.100.10">
    <property type="entry name" value="Mannose-Binding Protein A, subunit A"/>
    <property type="match status" value="1"/>
</dbReference>
<organism evidence="2 3">
    <name type="scientific">Elysia chlorotica</name>
    <name type="common">Eastern emerald elysia</name>
    <name type="synonym">Sea slug</name>
    <dbReference type="NCBI Taxonomy" id="188477"/>
    <lineage>
        <taxon>Eukaryota</taxon>
        <taxon>Metazoa</taxon>
        <taxon>Spiralia</taxon>
        <taxon>Lophotrochozoa</taxon>
        <taxon>Mollusca</taxon>
        <taxon>Gastropoda</taxon>
        <taxon>Heterobranchia</taxon>
        <taxon>Euthyneura</taxon>
        <taxon>Panpulmonata</taxon>
        <taxon>Sacoglossa</taxon>
        <taxon>Placobranchoidea</taxon>
        <taxon>Plakobranchidae</taxon>
        <taxon>Elysia</taxon>
    </lineage>
</organism>
<comment type="caution">
    <text evidence="2">The sequence shown here is derived from an EMBL/GenBank/DDBJ whole genome shotgun (WGS) entry which is preliminary data.</text>
</comment>
<gene>
    <name evidence="2" type="ORF">EGW08_005865</name>
</gene>
<dbReference type="EMBL" id="RQTK01000141">
    <property type="protein sequence ID" value="RUS86347.1"/>
    <property type="molecule type" value="Genomic_DNA"/>
</dbReference>
<feature type="domain" description="C-type lectin" evidence="1">
    <location>
        <begin position="1"/>
        <end position="106"/>
    </location>
</feature>